<organism evidence="1 2">
    <name type="scientific">Orenia metallireducens</name>
    <dbReference type="NCBI Taxonomy" id="1413210"/>
    <lineage>
        <taxon>Bacteria</taxon>
        <taxon>Bacillati</taxon>
        <taxon>Bacillota</taxon>
        <taxon>Clostridia</taxon>
        <taxon>Halanaerobiales</taxon>
        <taxon>Halobacteroidaceae</taxon>
        <taxon>Orenia</taxon>
    </lineage>
</organism>
<evidence type="ECO:0000313" key="2">
    <source>
        <dbReference type="Proteomes" id="UP000219573"/>
    </source>
</evidence>
<accession>A0A285H7K4</accession>
<evidence type="ECO:0000313" key="1">
    <source>
        <dbReference type="EMBL" id="SNY30591.1"/>
    </source>
</evidence>
<sequence>MQIRGRVRYYGMGKNEDGTRICPKCRVKIKSKYKKAAKEDGCPYCGYNYVAS</sequence>
<dbReference type="RefSeq" id="WP_172431904.1">
    <property type="nucleotide sequence ID" value="NZ_OBDZ01000014.1"/>
</dbReference>
<proteinExistence type="predicted"/>
<name>A0A285H7K4_9FIRM</name>
<dbReference type="AlphaFoldDB" id="A0A285H7K4"/>
<dbReference type="EMBL" id="OBDZ01000014">
    <property type="protein sequence ID" value="SNY30591.1"/>
    <property type="molecule type" value="Genomic_DNA"/>
</dbReference>
<keyword evidence="2" id="KW-1185">Reference proteome</keyword>
<dbReference type="Proteomes" id="UP000219573">
    <property type="component" value="Unassembled WGS sequence"/>
</dbReference>
<reference evidence="2" key="1">
    <citation type="submission" date="2017-09" db="EMBL/GenBank/DDBJ databases">
        <authorList>
            <person name="Varghese N."/>
            <person name="Submissions S."/>
        </authorList>
    </citation>
    <scope>NUCLEOTIDE SEQUENCE [LARGE SCALE GENOMIC DNA]</scope>
    <source>
        <strain evidence="2">MSL47</strain>
    </source>
</reference>
<gene>
    <name evidence="1" type="ORF">SAMN06265827_11412</name>
</gene>
<protein>
    <submittedName>
        <fullName evidence="1">Uncharacterized protein</fullName>
    </submittedName>
</protein>